<protein>
    <submittedName>
        <fullName evidence="1">Uncharacterized protein</fullName>
    </submittedName>
</protein>
<dbReference type="Proteomes" id="UP000178023">
    <property type="component" value="Unassembled WGS sequence"/>
</dbReference>
<proteinExistence type="predicted"/>
<organism evidence="1 2">
    <name type="scientific">Candidatus Yanofskybacteria bacterium RIFCSPHIGHO2_01_FULL_45_42</name>
    <dbReference type="NCBI Taxonomy" id="1802671"/>
    <lineage>
        <taxon>Bacteria</taxon>
        <taxon>Candidatus Yanofskyibacteriota</taxon>
    </lineage>
</organism>
<name>A0A1F8F500_9BACT</name>
<dbReference type="EMBL" id="MGJL01000009">
    <property type="protein sequence ID" value="OGN08235.1"/>
    <property type="molecule type" value="Genomic_DNA"/>
</dbReference>
<accession>A0A1F8F500</accession>
<dbReference type="AlphaFoldDB" id="A0A1F8F500"/>
<evidence type="ECO:0000313" key="2">
    <source>
        <dbReference type="Proteomes" id="UP000178023"/>
    </source>
</evidence>
<comment type="caution">
    <text evidence="1">The sequence shown here is derived from an EMBL/GenBank/DDBJ whole genome shotgun (WGS) entry which is preliminary data.</text>
</comment>
<reference evidence="1 2" key="1">
    <citation type="journal article" date="2016" name="Nat. Commun.">
        <title>Thousands of microbial genomes shed light on interconnected biogeochemical processes in an aquifer system.</title>
        <authorList>
            <person name="Anantharaman K."/>
            <person name="Brown C.T."/>
            <person name="Hug L.A."/>
            <person name="Sharon I."/>
            <person name="Castelle C.J."/>
            <person name="Probst A.J."/>
            <person name="Thomas B.C."/>
            <person name="Singh A."/>
            <person name="Wilkins M.J."/>
            <person name="Karaoz U."/>
            <person name="Brodie E.L."/>
            <person name="Williams K.H."/>
            <person name="Hubbard S.S."/>
            <person name="Banfield J.F."/>
        </authorList>
    </citation>
    <scope>NUCLEOTIDE SEQUENCE [LARGE SCALE GENOMIC DNA]</scope>
</reference>
<sequence length="116" mass="13194">MYQEKCEDKVANQLSVFLKSDIGKTALTILKKERESVVFTSPTYQPQAYIDGDGVWAMALDFKKRMPITVNELVALSVESDFILAEDLPEWFFMSLGLIAQRCLLKKHAVKESIPH</sequence>
<evidence type="ECO:0000313" key="1">
    <source>
        <dbReference type="EMBL" id="OGN08235.1"/>
    </source>
</evidence>
<gene>
    <name evidence="1" type="ORF">A2750_01305</name>
</gene>